<evidence type="ECO:0000313" key="10">
    <source>
        <dbReference type="EMBL" id="ART71414.1"/>
    </source>
</evidence>
<dbReference type="GO" id="GO:0003700">
    <property type="term" value="F:DNA-binding transcription factor activity"/>
    <property type="evidence" value="ECO:0007669"/>
    <property type="project" value="InterPro"/>
</dbReference>
<evidence type="ECO:0000259" key="9">
    <source>
        <dbReference type="PROSITE" id="PS50931"/>
    </source>
</evidence>
<evidence type="ECO:0000256" key="1">
    <source>
        <dbReference type="ARBA" id="ARBA00009437"/>
    </source>
</evidence>
<dbReference type="PRINTS" id="PR00039">
    <property type="entry name" value="HTHLYSR"/>
</dbReference>
<keyword evidence="11" id="KW-1185">Reference proteome</keyword>
<dbReference type="CDD" id="cd05466">
    <property type="entry name" value="PBP2_LTTR_substrate"/>
    <property type="match status" value="1"/>
</dbReference>
<keyword evidence="5" id="KW-0804">Transcription</keyword>
<keyword evidence="4" id="KW-0010">Activator</keyword>
<dbReference type="Pfam" id="PF00126">
    <property type="entry name" value="HTH_1"/>
    <property type="match status" value="1"/>
</dbReference>
<dbReference type="GO" id="GO:0032993">
    <property type="term" value="C:protein-DNA complex"/>
    <property type="evidence" value="ECO:0007669"/>
    <property type="project" value="TreeGrafter"/>
</dbReference>
<evidence type="ECO:0000256" key="4">
    <source>
        <dbReference type="ARBA" id="ARBA00023159"/>
    </source>
</evidence>
<evidence type="ECO:0000256" key="6">
    <source>
        <dbReference type="ARBA" id="ARBA00040885"/>
    </source>
</evidence>
<dbReference type="InterPro" id="IPR005119">
    <property type="entry name" value="LysR_subst-bd"/>
</dbReference>
<evidence type="ECO:0000256" key="3">
    <source>
        <dbReference type="ARBA" id="ARBA00023125"/>
    </source>
</evidence>
<dbReference type="GO" id="GO:0003677">
    <property type="term" value="F:DNA binding"/>
    <property type="evidence" value="ECO:0007669"/>
    <property type="project" value="UniProtKB-KW"/>
</dbReference>
<evidence type="ECO:0000256" key="5">
    <source>
        <dbReference type="ARBA" id="ARBA00023163"/>
    </source>
</evidence>
<dbReference type="EMBL" id="CP020809">
    <property type="protein sequence ID" value="ART71414.1"/>
    <property type="molecule type" value="Genomic_DNA"/>
</dbReference>
<evidence type="ECO:0000256" key="2">
    <source>
        <dbReference type="ARBA" id="ARBA00023015"/>
    </source>
</evidence>
<dbReference type="Gene3D" id="1.10.10.10">
    <property type="entry name" value="Winged helix-like DNA-binding domain superfamily/Winged helix DNA-binding domain"/>
    <property type="match status" value="1"/>
</dbReference>
<dbReference type="InterPro" id="IPR000847">
    <property type="entry name" value="LysR_HTH_N"/>
</dbReference>
<dbReference type="PANTHER" id="PTHR30346:SF28">
    <property type="entry name" value="HTH-TYPE TRANSCRIPTIONAL REGULATOR CYNR"/>
    <property type="match status" value="1"/>
</dbReference>
<dbReference type="FunFam" id="1.10.10.10:FF:000001">
    <property type="entry name" value="LysR family transcriptional regulator"/>
    <property type="match status" value="1"/>
</dbReference>
<feature type="region of interest" description="Disordered" evidence="8">
    <location>
        <begin position="322"/>
        <end position="349"/>
    </location>
</feature>
<evidence type="ECO:0000313" key="11">
    <source>
        <dbReference type="Proteomes" id="UP000195331"/>
    </source>
</evidence>
<protein>
    <recommendedName>
        <fullName evidence="6">Probable hydrogen peroxide-inducible genes activator</fullName>
    </recommendedName>
</protein>
<comment type="function">
    <text evidence="7">Required for the induction the katG gene for catalase. Involved in the response to hydrogen peroxide.</text>
</comment>
<dbReference type="Pfam" id="PF03466">
    <property type="entry name" value="LysR_substrate"/>
    <property type="match status" value="1"/>
</dbReference>
<dbReference type="InterPro" id="IPR036390">
    <property type="entry name" value="WH_DNA-bd_sf"/>
</dbReference>
<evidence type="ECO:0000256" key="8">
    <source>
        <dbReference type="SAM" id="MobiDB-lite"/>
    </source>
</evidence>
<dbReference type="OrthoDB" id="3176554at2"/>
<organism evidence="10 11">
    <name type="scientific">Mycobacterium dioxanotrophicus</name>
    <dbReference type="NCBI Taxonomy" id="482462"/>
    <lineage>
        <taxon>Bacteria</taxon>
        <taxon>Bacillati</taxon>
        <taxon>Actinomycetota</taxon>
        <taxon>Actinomycetes</taxon>
        <taxon>Mycobacteriales</taxon>
        <taxon>Mycobacteriaceae</taxon>
        <taxon>Mycobacterium</taxon>
    </lineage>
</organism>
<dbReference type="RefSeq" id="WP_087078799.1">
    <property type="nucleotide sequence ID" value="NZ_CP020809.1"/>
</dbReference>
<sequence length="349" mass="37789">MAEGPTLRQLRYFLRAVEAGSFSAAAAAEYIAQPSLSVQIRRLEHILGAQLFTRTSRTLALTDVGRLIVPLAEQTLRSADDLTATARVARTLTGGEVSFGTFSSAHRYLLAPLVAEFRTLHPRVRVRIVGLNSSEVADAVRSGDLEAGLVQLPIDDQRLTVSPPVLVDEVVYVSADPARTARPVTIADLADATLILSEAHWQTEDPLRRGIAERARELGVTITPDIEVEFQSAALELAAEGIGDTVVSRFTVLRYEHSNRIGWVSLDPAYHESFSFITRAGGAISPATRRFMSLAYRHMAALDKRMSARMGEHVSSTLLGAPYDSPAVATPDQPEPGFLGSPPISNPPD</sequence>
<dbReference type="SUPFAM" id="SSF46785">
    <property type="entry name" value="Winged helix' DNA-binding domain"/>
    <property type="match status" value="1"/>
</dbReference>
<dbReference type="PANTHER" id="PTHR30346">
    <property type="entry name" value="TRANSCRIPTIONAL DUAL REGULATOR HCAR-RELATED"/>
    <property type="match status" value="1"/>
</dbReference>
<dbReference type="Gene3D" id="3.40.190.290">
    <property type="match status" value="1"/>
</dbReference>
<keyword evidence="2" id="KW-0805">Transcription regulation</keyword>
<reference evidence="10 11" key="1">
    <citation type="submission" date="2017-04" db="EMBL/GenBank/DDBJ databases">
        <title>Whole Genome Sequence of 1,4-Dioxane Degrading Bacterium Mycobacterium dioxanotrophicus PH-06.</title>
        <authorList>
            <person name="He Y."/>
        </authorList>
    </citation>
    <scope>NUCLEOTIDE SEQUENCE [LARGE SCALE GENOMIC DNA]</scope>
    <source>
        <strain evidence="10 11">PH-06</strain>
    </source>
</reference>
<dbReference type="AlphaFoldDB" id="A0A1Y0C8M4"/>
<keyword evidence="3" id="KW-0238">DNA-binding</keyword>
<dbReference type="SUPFAM" id="SSF53850">
    <property type="entry name" value="Periplasmic binding protein-like II"/>
    <property type="match status" value="1"/>
</dbReference>
<dbReference type="InterPro" id="IPR036388">
    <property type="entry name" value="WH-like_DNA-bd_sf"/>
</dbReference>
<evidence type="ECO:0000256" key="7">
    <source>
        <dbReference type="ARBA" id="ARBA00056658"/>
    </source>
</evidence>
<gene>
    <name evidence="10" type="ORF">BTO20_25275</name>
</gene>
<feature type="domain" description="HTH lysR-type" evidence="9">
    <location>
        <begin position="5"/>
        <end position="62"/>
    </location>
</feature>
<proteinExistence type="inferred from homology"/>
<dbReference type="Proteomes" id="UP000195331">
    <property type="component" value="Chromosome"/>
</dbReference>
<name>A0A1Y0C8M4_9MYCO</name>
<accession>A0A1Y0C8M4</accession>
<comment type="similarity">
    <text evidence="1">Belongs to the LysR transcriptional regulatory family.</text>
</comment>
<dbReference type="KEGG" id="mdx:BTO20_25275"/>
<dbReference type="PROSITE" id="PS50931">
    <property type="entry name" value="HTH_LYSR"/>
    <property type="match status" value="1"/>
</dbReference>